<gene>
    <name evidence="3" type="ORF">C496_20000</name>
</gene>
<proteinExistence type="predicted"/>
<keyword evidence="2" id="KW-0812">Transmembrane</keyword>
<feature type="compositionally biased region" description="Acidic residues" evidence="1">
    <location>
        <begin position="227"/>
        <end position="283"/>
    </location>
</feature>
<dbReference type="PATRIC" id="fig|1114856.3.peg.4128"/>
<evidence type="ECO:0000313" key="4">
    <source>
        <dbReference type="Proteomes" id="UP000011599"/>
    </source>
</evidence>
<feature type="region of interest" description="Disordered" evidence="1">
    <location>
        <begin position="213"/>
        <end position="310"/>
    </location>
</feature>
<dbReference type="STRING" id="1114856.GCA_000383975_04089"/>
<evidence type="ECO:0000256" key="2">
    <source>
        <dbReference type="SAM" id="Phobius"/>
    </source>
</evidence>
<feature type="compositionally biased region" description="Acidic residues" evidence="1">
    <location>
        <begin position="293"/>
        <end position="307"/>
    </location>
</feature>
<keyword evidence="4" id="KW-1185">Reference proteome</keyword>
<keyword evidence="2" id="KW-0472">Membrane</keyword>
<dbReference type="OrthoDB" id="206466at2157"/>
<dbReference type="EMBL" id="AOHW01000045">
    <property type="protein sequence ID" value="ELY37820.1"/>
    <property type="molecule type" value="Genomic_DNA"/>
</dbReference>
<keyword evidence="2" id="KW-1133">Transmembrane helix</keyword>
<protein>
    <submittedName>
        <fullName evidence="3">Cell surface glycoprotein</fullName>
    </submittedName>
</protein>
<organism evidence="3 4">
    <name type="scientific">Natronorubrum tibetense GA33</name>
    <dbReference type="NCBI Taxonomy" id="1114856"/>
    <lineage>
        <taxon>Archaea</taxon>
        <taxon>Methanobacteriati</taxon>
        <taxon>Methanobacteriota</taxon>
        <taxon>Stenosarchaea group</taxon>
        <taxon>Halobacteria</taxon>
        <taxon>Halobacteriales</taxon>
        <taxon>Natrialbaceae</taxon>
        <taxon>Natronorubrum</taxon>
    </lineage>
</organism>
<name>L9VKU1_9EURY</name>
<accession>L9VKU1</accession>
<reference evidence="3 4" key="1">
    <citation type="journal article" date="2014" name="PLoS Genet.">
        <title>Phylogenetically driven sequencing of extremely halophilic archaea reveals strategies for static and dynamic osmo-response.</title>
        <authorList>
            <person name="Becker E.A."/>
            <person name="Seitzer P.M."/>
            <person name="Tritt A."/>
            <person name="Larsen D."/>
            <person name="Krusor M."/>
            <person name="Yao A.I."/>
            <person name="Wu D."/>
            <person name="Madern D."/>
            <person name="Eisen J.A."/>
            <person name="Darling A.E."/>
            <person name="Facciotti M.T."/>
        </authorList>
    </citation>
    <scope>NUCLEOTIDE SEQUENCE [LARGE SCALE GENOMIC DNA]</scope>
    <source>
        <strain evidence="3 4">GA33</strain>
    </source>
</reference>
<comment type="caution">
    <text evidence="3">The sequence shown here is derived from an EMBL/GenBank/DDBJ whole genome shotgun (WGS) entry which is preliminary data.</text>
</comment>
<dbReference type="AlphaFoldDB" id="L9VKU1"/>
<sequence length="332" mass="34912">MLLLSSAIVVAADTADGELSVAGSVETPTETVTTDELDSEFEVDAFATLSAGDSLDADIALSDDSAFDVYLYDNDGQNVDRVGGTGSDSVTFDTDSLKSGTYVLALYVDGNYIDIHPVIITGYDVTVDAPSEVSSDDESMLVSADVTPTALDIDPASVEIAVWDDDTVLRKTAEDRGDGQYEATFPMSDLEEGSYSVSAVAQGTDTVNGEREALGISDSDALTVSDSQDDSSDFDDGTDDELNESDDEPDESTDETDESDDEVADESEPGESNDTDDANDSSDDTNGVQQPNLEDDDDTETDTDDSDAVPLAVVPVVAVAAVLVGVVVRVRY</sequence>
<feature type="transmembrane region" description="Helical" evidence="2">
    <location>
        <begin position="308"/>
        <end position="328"/>
    </location>
</feature>
<dbReference type="Proteomes" id="UP000011599">
    <property type="component" value="Unassembled WGS sequence"/>
</dbReference>
<dbReference type="eggNOG" id="arCOG07554">
    <property type="taxonomic scope" value="Archaea"/>
</dbReference>
<evidence type="ECO:0000256" key="1">
    <source>
        <dbReference type="SAM" id="MobiDB-lite"/>
    </source>
</evidence>
<evidence type="ECO:0000313" key="3">
    <source>
        <dbReference type="EMBL" id="ELY37820.1"/>
    </source>
</evidence>